<comment type="similarity">
    <text evidence="8">Belongs to the MobA family.</text>
</comment>
<comment type="cofactor">
    <cofactor evidence="8">
        <name>Mg(2+)</name>
        <dbReference type="ChEBI" id="CHEBI:18420"/>
    </cofactor>
</comment>
<evidence type="ECO:0000256" key="2">
    <source>
        <dbReference type="ARBA" id="ARBA00022679"/>
    </source>
</evidence>
<dbReference type="GO" id="GO:0061603">
    <property type="term" value="F:molybdenum cofactor guanylyltransferase activity"/>
    <property type="evidence" value="ECO:0007669"/>
    <property type="project" value="UniProtKB-EC"/>
</dbReference>
<comment type="subcellular location">
    <subcellularLocation>
        <location evidence="8">Cytoplasm</location>
    </subcellularLocation>
</comment>
<evidence type="ECO:0000256" key="7">
    <source>
        <dbReference type="ARBA" id="ARBA00023150"/>
    </source>
</evidence>
<proteinExistence type="inferred from homology"/>
<keyword evidence="3 8" id="KW-0479">Metal-binding</keyword>
<dbReference type="OrthoDB" id="9788394at2"/>
<keyword evidence="7 8" id="KW-0501">Molybdenum cofactor biosynthesis</keyword>
<comment type="catalytic activity">
    <reaction evidence="8">
        <text>Mo-molybdopterin + GTP + H(+) = Mo-molybdopterin guanine dinucleotide + diphosphate</text>
        <dbReference type="Rhea" id="RHEA:34243"/>
        <dbReference type="ChEBI" id="CHEBI:15378"/>
        <dbReference type="ChEBI" id="CHEBI:33019"/>
        <dbReference type="ChEBI" id="CHEBI:37565"/>
        <dbReference type="ChEBI" id="CHEBI:71302"/>
        <dbReference type="ChEBI" id="CHEBI:71310"/>
        <dbReference type="EC" id="2.7.7.77"/>
    </reaction>
</comment>
<keyword evidence="10" id="KW-0548">Nucleotidyltransferase</keyword>
<dbReference type="GO" id="GO:0006777">
    <property type="term" value="P:Mo-molybdopterin cofactor biosynthetic process"/>
    <property type="evidence" value="ECO:0007669"/>
    <property type="project" value="UniProtKB-KW"/>
</dbReference>
<keyword evidence="2 8" id="KW-0808">Transferase</keyword>
<dbReference type="EC" id="2.7.7.77" evidence="8"/>
<accession>A0A558QUT5</accession>
<evidence type="ECO:0000256" key="3">
    <source>
        <dbReference type="ARBA" id="ARBA00022723"/>
    </source>
</evidence>
<dbReference type="CDD" id="cd02503">
    <property type="entry name" value="MobA"/>
    <property type="match status" value="1"/>
</dbReference>
<evidence type="ECO:0000256" key="4">
    <source>
        <dbReference type="ARBA" id="ARBA00022741"/>
    </source>
</evidence>
<evidence type="ECO:0000313" key="10">
    <source>
        <dbReference type="EMBL" id="TVV70910.1"/>
    </source>
</evidence>
<feature type="binding site" evidence="8">
    <location>
        <position position="93"/>
    </location>
    <ligand>
        <name>Mg(2+)</name>
        <dbReference type="ChEBI" id="CHEBI:18420"/>
    </ligand>
</feature>
<keyword evidence="1 8" id="KW-0963">Cytoplasm</keyword>
<dbReference type="PANTHER" id="PTHR19136">
    <property type="entry name" value="MOLYBDENUM COFACTOR GUANYLYLTRANSFERASE"/>
    <property type="match status" value="1"/>
</dbReference>
<feature type="binding site" evidence="8">
    <location>
        <position position="20"/>
    </location>
    <ligand>
        <name>GTP</name>
        <dbReference type="ChEBI" id="CHEBI:37565"/>
    </ligand>
</feature>
<dbReference type="GO" id="GO:0005737">
    <property type="term" value="C:cytoplasm"/>
    <property type="evidence" value="ECO:0007669"/>
    <property type="project" value="UniProtKB-SubCell"/>
</dbReference>
<evidence type="ECO:0000259" key="9">
    <source>
        <dbReference type="Pfam" id="PF12804"/>
    </source>
</evidence>
<dbReference type="InterPro" id="IPR025877">
    <property type="entry name" value="MobA-like_NTP_Trfase"/>
</dbReference>
<keyword evidence="6 8" id="KW-0342">GTP-binding</keyword>
<dbReference type="HAMAP" id="MF_00316">
    <property type="entry name" value="MobA"/>
    <property type="match status" value="1"/>
</dbReference>
<dbReference type="GO" id="GO:0005525">
    <property type="term" value="F:GTP binding"/>
    <property type="evidence" value="ECO:0007669"/>
    <property type="project" value="UniProtKB-UniRule"/>
</dbReference>
<evidence type="ECO:0000256" key="5">
    <source>
        <dbReference type="ARBA" id="ARBA00022842"/>
    </source>
</evidence>
<evidence type="ECO:0000256" key="6">
    <source>
        <dbReference type="ARBA" id="ARBA00023134"/>
    </source>
</evidence>
<dbReference type="PANTHER" id="PTHR19136:SF81">
    <property type="entry name" value="MOLYBDENUM COFACTOR GUANYLYLTRANSFERASE"/>
    <property type="match status" value="1"/>
</dbReference>
<dbReference type="GO" id="GO:0046872">
    <property type="term" value="F:metal ion binding"/>
    <property type="evidence" value="ECO:0007669"/>
    <property type="project" value="UniProtKB-KW"/>
</dbReference>
<dbReference type="Proteomes" id="UP000318681">
    <property type="component" value="Unassembled WGS sequence"/>
</dbReference>
<organism evidence="10 11">
    <name type="scientific">Alterirhizorhabdus solaris</name>
    <dbReference type="NCBI Taxonomy" id="2529389"/>
    <lineage>
        <taxon>Bacteria</taxon>
        <taxon>Pseudomonadati</taxon>
        <taxon>Pseudomonadota</taxon>
        <taxon>Alphaproteobacteria</taxon>
        <taxon>Sphingomonadales</taxon>
        <taxon>Rhizorhabdaceae</taxon>
        <taxon>Alterirhizorhabdus</taxon>
    </lineage>
</organism>
<reference evidence="10 11" key="1">
    <citation type="submission" date="2019-07" db="EMBL/GenBank/DDBJ databases">
        <title>Sphingomonas solaris sp. nov., isolated from a solar panel from Boston, Massachusetts.</title>
        <authorList>
            <person name="Tanner K."/>
            <person name="Pascual J."/>
            <person name="Mancuso C."/>
            <person name="Pereto J."/>
            <person name="Khalil A."/>
            <person name="Vilanova C."/>
        </authorList>
    </citation>
    <scope>NUCLEOTIDE SEQUENCE [LARGE SCALE GENOMIC DNA]</scope>
    <source>
        <strain evidence="10 11">R4DWN</strain>
    </source>
</reference>
<keyword evidence="4 8" id="KW-0547">Nucleotide-binding</keyword>
<keyword evidence="5 8" id="KW-0460">Magnesium</keyword>
<gene>
    <name evidence="8" type="primary">mobA</name>
    <name evidence="10" type="ORF">FOY91_18055</name>
</gene>
<feature type="binding site" evidence="8">
    <location>
        <position position="93"/>
    </location>
    <ligand>
        <name>GTP</name>
        <dbReference type="ChEBI" id="CHEBI:37565"/>
    </ligand>
</feature>
<sequence>MTILGAIFAGGAARRFGGDKAAAPIGGRAMIEHVAARLAPQCDALVIVGREWPGLTTVADRPRPGLGPLGALAGALTHARATGHDLVLTSGCDLPDLPLDLAARLAPAPAVVRGQPLLGLWHAADADRLAAWLEGDNDRAMRSWIAAIDARRVSLERDPANINTQSELAAYLAREG</sequence>
<keyword evidence="11" id="KW-1185">Reference proteome</keyword>
<protein>
    <recommendedName>
        <fullName evidence="8">Molybdenum cofactor guanylyltransferase</fullName>
        <shortName evidence="8">MoCo guanylyltransferase</shortName>
        <ecNumber evidence="8">2.7.7.77</ecNumber>
    </recommendedName>
    <alternativeName>
        <fullName evidence="8">GTP:molybdopterin guanylyltransferase</fullName>
    </alternativeName>
    <alternativeName>
        <fullName evidence="8">Mo-MPT guanylyltransferase</fullName>
    </alternativeName>
    <alternativeName>
        <fullName evidence="8">Molybdopterin guanylyltransferase</fullName>
    </alternativeName>
    <alternativeName>
        <fullName evidence="8">Molybdopterin-guanine dinucleotide synthase</fullName>
        <shortName evidence="8">MGD synthase</shortName>
    </alternativeName>
</protein>
<name>A0A558QUT5_9SPHN</name>
<comment type="subunit">
    <text evidence="8">Monomer.</text>
</comment>
<dbReference type="SUPFAM" id="SSF53448">
    <property type="entry name" value="Nucleotide-diphospho-sugar transferases"/>
    <property type="match status" value="1"/>
</dbReference>
<feature type="binding site" evidence="8">
    <location>
        <begin position="8"/>
        <end position="10"/>
    </location>
    <ligand>
        <name>GTP</name>
        <dbReference type="ChEBI" id="CHEBI:37565"/>
    </ligand>
</feature>
<evidence type="ECO:0000256" key="8">
    <source>
        <dbReference type="HAMAP-Rule" id="MF_00316"/>
    </source>
</evidence>
<dbReference type="InterPro" id="IPR013482">
    <property type="entry name" value="Molybde_CF_guanTrfase"/>
</dbReference>
<dbReference type="Gene3D" id="3.90.550.10">
    <property type="entry name" value="Spore Coat Polysaccharide Biosynthesis Protein SpsA, Chain A"/>
    <property type="match status" value="1"/>
</dbReference>
<evidence type="ECO:0000256" key="1">
    <source>
        <dbReference type="ARBA" id="ARBA00022490"/>
    </source>
</evidence>
<comment type="caution">
    <text evidence="10">The sequence shown here is derived from an EMBL/GenBank/DDBJ whole genome shotgun (WGS) entry which is preliminary data.</text>
</comment>
<comment type="caution">
    <text evidence="8">Lacks conserved residue(s) required for the propagation of feature annotation.</text>
</comment>
<feature type="domain" description="MobA-like NTP transferase" evidence="9">
    <location>
        <begin position="5"/>
        <end position="147"/>
    </location>
</feature>
<evidence type="ECO:0000313" key="11">
    <source>
        <dbReference type="Proteomes" id="UP000318681"/>
    </source>
</evidence>
<dbReference type="Pfam" id="PF12804">
    <property type="entry name" value="NTP_transf_3"/>
    <property type="match status" value="1"/>
</dbReference>
<comment type="function">
    <text evidence="8">Transfers a GMP moiety from GTP to Mo-molybdopterin (Mo-MPT) cofactor (Moco or molybdenum cofactor) to form Mo-molybdopterin guanine dinucleotide (Mo-MGD) cofactor.</text>
</comment>
<dbReference type="InterPro" id="IPR029044">
    <property type="entry name" value="Nucleotide-diphossugar_trans"/>
</dbReference>
<feature type="binding site" evidence="8">
    <location>
        <position position="60"/>
    </location>
    <ligand>
        <name>GTP</name>
        <dbReference type="ChEBI" id="CHEBI:37565"/>
    </ligand>
</feature>
<dbReference type="EMBL" id="VNIM01000104">
    <property type="protein sequence ID" value="TVV70910.1"/>
    <property type="molecule type" value="Genomic_DNA"/>
</dbReference>
<dbReference type="AlphaFoldDB" id="A0A558QUT5"/>
<comment type="domain">
    <text evidence="8">The N-terminal domain determines nucleotide recognition and specific binding, while the C-terminal domain determines the specific binding to the target protein.</text>
</comment>
<dbReference type="RefSeq" id="WP_145154926.1">
    <property type="nucleotide sequence ID" value="NZ_VNIM01000104.1"/>
</dbReference>